<evidence type="ECO:0000313" key="1">
    <source>
        <dbReference type="EMBL" id="HAF8558848.1"/>
    </source>
</evidence>
<reference evidence="1" key="2">
    <citation type="submission" date="2020-02" db="EMBL/GenBank/DDBJ databases">
        <authorList>
            <consortium name="NCBI Pathogen Detection Project"/>
        </authorList>
    </citation>
    <scope>NUCLEOTIDE SEQUENCE</scope>
    <source>
        <strain evidence="1">MA.SF_R0213/09</strain>
    </source>
</reference>
<dbReference type="AlphaFoldDB" id="A0A754E2U8"/>
<dbReference type="RefSeq" id="WP_080090340.1">
    <property type="nucleotide sequence ID" value="NZ_MYJC01000002.1"/>
</dbReference>
<dbReference type="EMBL" id="DAAWMZ010000004">
    <property type="protein sequence ID" value="HAF8558848.1"/>
    <property type="molecule type" value="Genomic_DNA"/>
</dbReference>
<accession>A0A754E2U8</accession>
<protein>
    <submittedName>
        <fullName evidence="1">Uncharacterized protein</fullName>
    </submittedName>
</protein>
<proteinExistence type="predicted"/>
<name>A0A754E2U8_SALER</name>
<sequence length="157" mass="18027">MRVFQKTLNRISVIFGFNQKNIHPAVVPMRGQKINFMDLIAFPYIDLSDPMKATLFKQAIYEMEHRFTGVYGRIDICTIRDIVNLAGINLWGESADAYRWLDSLHCVAFENMHPDVAKQVPHRINMVFAGGDYAYPWERAVNTGVKDCDPQTMEGLK</sequence>
<gene>
    <name evidence="1" type="ORF">G5V05_001460</name>
</gene>
<organism evidence="1">
    <name type="scientific">Salmonella enterica</name>
    <name type="common">Salmonella choleraesuis</name>
    <dbReference type="NCBI Taxonomy" id="28901"/>
    <lineage>
        <taxon>Bacteria</taxon>
        <taxon>Pseudomonadati</taxon>
        <taxon>Pseudomonadota</taxon>
        <taxon>Gammaproteobacteria</taxon>
        <taxon>Enterobacterales</taxon>
        <taxon>Enterobacteriaceae</taxon>
        <taxon>Salmonella</taxon>
    </lineage>
</organism>
<reference evidence="1" key="1">
    <citation type="journal article" date="2018" name="Genome Biol.">
        <title>SKESA: strategic k-mer extension for scrupulous assemblies.</title>
        <authorList>
            <person name="Souvorov A."/>
            <person name="Agarwala R."/>
            <person name="Lipman D.J."/>
        </authorList>
    </citation>
    <scope>NUCLEOTIDE SEQUENCE</scope>
    <source>
        <strain evidence="1">MA.SF_R0213/09</strain>
    </source>
</reference>
<comment type="caution">
    <text evidence="1">The sequence shown here is derived from an EMBL/GenBank/DDBJ whole genome shotgun (WGS) entry which is preliminary data.</text>
</comment>